<dbReference type="InterPro" id="IPR051945">
    <property type="entry name" value="RRM_MRD1_RNA_proc_ribogen"/>
</dbReference>
<dbReference type="CDD" id="cd12414">
    <property type="entry name" value="RRM2_RBM28_like"/>
    <property type="match status" value="1"/>
</dbReference>
<feature type="region of interest" description="Disordered" evidence="6">
    <location>
        <begin position="112"/>
        <end position="141"/>
    </location>
</feature>
<keyword evidence="2" id="KW-0677">Repeat</keyword>
<dbReference type="SUPFAM" id="SSF54928">
    <property type="entry name" value="RNA-binding domain, RBD"/>
    <property type="match status" value="1"/>
</dbReference>
<evidence type="ECO:0000313" key="8">
    <source>
        <dbReference type="EMBL" id="NWH24469.1"/>
    </source>
</evidence>
<dbReference type="FunFam" id="3.30.70.330:FF:000340">
    <property type="entry name" value="RNA-binding motif protein 28"/>
    <property type="match status" value="1"/>
</dbReference>
<evidence type="ECO:0000259" key="7">
    <source>
        <dbReference type="PROSITE" id="PS50102"/>
    </source>
</evidence>
<sequence length="141" mass="15426">GPALPPAPSQRWCHPRGHREGTPTAPGAPPAPSLSRPVPPQCSEDDLRSLFSPFGTVLEVNIPRKPDGKMRGFAFVQLGNMLEAAKALRGMNMKEIKGRPVAVDWAVAKDKYRATQGGQPDGEGPEEEEEKEEEEEEEDEE</sequence>
<gene>
    <name evidence="8" type="primary">Rbm28</name>
    <name evidence="8" type="ORF">GRUAME_R15491</name>
</gene>
<evidence type="ECO:0000256" key="5">
    <source>
        <dbReference type="PROSITE-ProRule" id="PRU00176"/>
    </source>
</evidence>
<reference evidence="8" key="1">
    <citation type="submission" date="2019-10" db="EMBL/GenBank/DDBJ databases">
        <title>Bird 10,000 Genomes (B10K) Project - Family phase.</title>
        <authorList>
            <person name="Zhang G."/>
        </authorList>
    </citation>
    <scope>NUCLEOTIDE SEQUENCE</scope>
    <source>
        <strain evidence="8">B10K-DU-012-65</strain>
        <tissue evidence="8">Muscle</tissue>
    </source>
</reference>
<dbReference type="SMART" id="SM00360">
    <property type="entry name" value="RRM"/>
    <property type="match status" value="1"/>
</dbReference>
<keyword evidence="9" id="KW-1185">Reference proteome</keyword>
<dbReference type="AlphaFoldDB" id="A0A850TZK4"/>
<dbReference type="InterPro" id="IPR000504">
    <property type="entry name" value="RRM_dom"/>
</dbReference>
<feature type="non-terminal residue" evidence="8">
    <location>
        <position position="1"/>
    </location>
</feature>
<feature type="region of interest" description="Disordered" evidence="6">
    <location>
        <begin position="1"/>
        <end position="47"/>
    </location>
</feature>
<evidence type="ECO:0000256" key="4">
    <source>
        <dbReference type="ARBA" id="ARBA00023242"/>
    </source>
</evidence>
<dbReference type="PROSITE" id="PS50102">
    <property type="entry name" value="RRM"/>
    <property type="match status" value="1"/>
</dbReference>
<dbReference type="Gene3D" id="3.30.70.330">
    <property type="match status" value="1"/>
</dbReference>
<comment type="caution">
    <text evidence="8">The sequence shown here is derived from an EMBL/GenBank/DDBJ whole genome shotgun (WGS) entry which is preliminary data.</text>
</comment>
<dbReference type="InterPro" id="IPR012677">
    <property type="entry name" value="Nucleotide-bd_a/b_plait_sf"/>
</dbReference>
<protein>
    <submittedName>
        <fullName evidence="8">RBM28 protein</fullName>
    </submittedName>
</protein>
<name>A0A850TZK4_GRUAM</name>
<accession>A0A850TZK4</accession>
<keyword evidence="4" id="KW-0539">Nucleus</keyword>
<evidence type="ECO:0000313" key="9">
    <source>
        <dbReference type="Proteomes" id="UP000640762"/>
    </source>
</evidence>
<evidence type="ECO:0000256" key="2">
    <source>
        <dbReference type="ARBA" id="ARBA00022737"/>
    </source>
</evidence>
<dbReference type="EMBL" id="WEIX01011233">
    <property type="protein sequence ID" value="NWH24469.1"/>
    <property type="molecule type" value="Genomic_DNA"/>
</dbReference>
<comment type="subcellular location">
    <subcellularLocation>
        <location evidence="1">Nucleus</location>
    </subcellularLocation>
</comment>
<dbReference type="PANTHER" id="PTHR48039:SF5">
    <property type="entry name" value="RNA-BINDING PROTEIN 28"/>
    <property type="match status" value="1"/>
</dbReference>
<dbReference type="Pfam" id="PF00076">
    <property type="entry name" value="RRM_1"/>
    <property type="match status" value="1"/>
</dbReference>
<dbReference type="InterPro" id="IPR035979">
    <property type="entry name" value="RBD_domain_sf"/>
</dbReference>
<dbReference type="PANTHER" id="PTHR48039">
    <property type="entry name" value="RNA-BINDING MOTIF PROTEIN 14B"/>
    <property type="match status" value="1"/>
</dbReference>
<dbReference type="GO" id="GO:0003729">
    <property type="term" value="F:mRNA binding"/>
    <property type="evidence" value="ECO:0007669"/>
    <property type="project" value="TreeGrafter"/>
</dbReference>
<dbReference type="Proteomes" id="UP000640762">
    <property type="component" value="Unassembled WGS sequence"/>
</dbReference>
<proteinExistence type="predicted"/>
<evidence type="ECO:0000256" key="3">
    <source>
        <dbReference type="ARBA" id="ARBA00022884"/>
    </source>
</evidence>
<feature type="domain" description="RRM" evidence="7">
    <location>
        <begin position="38"/>
        <end position="108"/>
    </location>
</feature>
<feature type="compositionally biased region" description="Pro residues" evidence="6">
    <location>
        <begin position="26"/>
        <end position="40"/>
    </location>
</feature>
<feature type="compositionally biased region" description="Acidic residues" evidence="6">
    <location>
        <begin position="123"/>
        <end position="141"/>
    </location>
</feature>
<dbReference type="GO" id="GO:0005730">
    <property type="term" value="C:nucleolus"/>
    <property type="evidence" value="ECO:0007669"/>
    <property type="project" value="TreeGrafter"/>
</dbReference>
<evidence type="ECO:0000256" key="6">
    <source>
        <dbReference type="SAM" id="MobiDB-lite"/>
    </source>
</evidence>
<evidence type="ECO:0000256" key="1">
    <source>
        <dbReference type="ARBA" id="ARBA00004123"/>
    </source>
</evidence>
<feature type="non-terminal residue" evidence="8">
    <location>
        <position position="141"/>
    </location>
</feature>
<organism evidence="8 9">
    <name type="scientific">Grus americana</name>
    <name type="common">Whooping crane</name>
    <dbReference type="NCBI Taxonomy" id="9117"/>
    <lineage>
        <taxon>Eukaryota</taxon>
        <taxon>Metazoa</taxon>
        <taxon>Chordata</taxon>
        <taxon>Craniata</taxon>
        <taxon>Vertebrata</taxon>
        <taxon>Euteleostomi</taxon>
        <taxon>Archelosauria</taxon>
        <taxon>Archosauria</taxon>
        <taxon>Dinosauria</taxon>
        <taxon>Saurischia</taxon>
        <taxon>Theropoda</taxon>
        <taxon>Coelurosauria</taxon>
        <taxon>Aves</taxon>
        <taxon>Neognathae</taxon>
        <taxon>Neoaves</taxon>
        <taxon>Gruiformes</taxon>
        <taxon>Gruidae</taxon>
        <taxon>Grus</taxon>
    </lineage>
</organism>
<keyword evidence="3 5" id="KW-0694">RNA-binding</keyword>